<keyword evidence="6 7" id="KW-0472">Membrane</keyword>
<feature type="transmembrane region" description="Helical" evidence="7">
    <location>
        <begin position="32"/>
        <end position="54"/>
    </location>
</feature>
<evidence type="ECO:0000256" key="5">
    <source>
        <dbReference type="ARBA" id="ARBA00022989"/>
    </source>
</evidence>
<keyword evidence="10" id="KW-1185">Reference proteome</keyword>
<dbReference type="InterPro" id="IPR050366">
    <property type="entry name" value="BP-dependent_transpt_permease"/>
</dbReference>
<dbReference type="Proteomes" id="UP001612915">
    <property type="component" value="Unassembled WGS sequence"/>
</dbReference>
<comment type="similarity">
    <text evidence="7">Belongs to the binding-protein-dependent transport system permease family.</text>
</comment>
<feature type="transmembrane region" description="Helical" evidence="7">
    <location>
        <begin position="260"/>
        <end position="281"/>
    </location>
</feature>
<dbReference type="PANTHER" id="PTHR43386">
    <property type="entry name" value="OLIGOPEPTIDE TRANSPORT SYSTEM PERMEASE PROTEIN APPC"/>
    <property type="match status" value="1"/>
</dbReference>
<dbReference type="Gene3D" id="1.10.3720.10">
    <property type="entry name" value="MetI-like"/>
    <property type="match status" value="1"/>
</dbReference>
<keyword evidence="3" id="KW-1003">Cell membrane</keyword>
<dbReference type="Pfam" id="PF12911">
    <property type="entry name" value="OppC_N"/>
    <property type="match status" value="1"/>
</dbReference>
<proteinExistence type="inferred from homology"/>
<comment type="caution">
    <text evidence="9">The sequence shown here is derived from an EMBL/GenBank/DDBJ whole genome shotgun (WGS) entry which is preliminary data.</text>
</comment>
<evidence type="ECO:0000256" key="2">
    <source>
        <dbReference type="ARBA" id="ARBA00022448"/>
    </source>
</evidence>
<dbReference type="SUPFAM" id="SSF161098">
    <property type="entry name" value="MetI-like"/>
    <property type="match status" value="1"/>
</dbReference>
<dbReference type="InterPro" id="IPR025966">
    <property type="entry name" value="OppC_N"/>
</dbReference>
<feature type="transmembrane region" description="Helical" evidence="7">
    <location>
        <begin position="132"/>
        <end position="153"/>
    </location>
</feature>
<evidence type="ECO:0000256" key="6">
    <source>
        <dbReference type="ARBA" id="ARBA00023136"/>
    </source>
</evidence>
<organism evidence="9 10">
    <name type="scientific">Spongisporangium articulatum</name>
    <dbReference type="NCBI Taxonomy" id="3362603"/>
    <lineage>
        <taxon>Bacteria</taxon>
        <taxon>Bacillati</taxon>
        <taxon>Actinomycetota</taxon>
        <taxon>Actinomycetes</taxon>
        <taxon>Kineosporiales</taxon>
        <taxon>Kineosporiaceae</taxon>
        <taxon>Spongisporangium</taxon>
    </lineage>
</organism>
<dbReference type="InterPro" id="IPR000515">
    <property type="entry name" value="MetI-like"/>
</dbReference>
<dbReference type="PANTHER" id="PTHR43386:SF25">
    <property type="entry name" value="PEPTIDE ABC TRANSPORTER PERMEASE PROTEIN"/>
    <property type="match status" value="1"/>
</dbReference>
<name>A0ABW8AI98_9ACTN</name>
<evidence type="ECO:0000313" key="10">
    <source>
        <dbReference type="Proteomes" id="UP001612915"/>
    </source>
</evidence>
<protein>
    <submittedName>
        <fullName evidence="9">ABC transporter permease</fullName>
    </submittedName>
</protein>
<dbReference type="PROSITE" id="PS50928">
    <property type="entry name" value="ABC_TM1"/>
    <property type="match status" value="1"/>
</dbReference>
<comment type="subcellular location">
    <subcellularLocation>
        <location evidence="1 7">Cell membrane</location>
        <topology evidence="1 7">Multi-pass membrane protein</topology>
    </subcellularLocation>
</comment>
<evidence type="ECO:0000256" key="1">
    <source>
        <dbReference type="ARBA" id="ARBA00004651"/>
    </source>
</evidence>
<dbReference type="CDD" id="cd06261">
    <property type="entry name" value="TM_PBP2"/>
    <property type="match status" value="1"/>
</dbReference>
<evidence type="ECO:0000256" key="3">
    <source>
        <dbReference type="ARBA" id="ARBA00022475"/>
    </source>
</evidence>
<dbReference type="InterPro" id="IPR035906">
    <property type="entry name" value="MetI-like_sf"/>
</dbReference>
<keyword evidence="4 7" id="KW-0812">Transmembrane</keyword>
<keyword evidence="2 7" id="KW-0813">Transport</keyword>
<feature type="transmembrane region" description="Helical" evidence="7">
    <location>
        <begin position="159"/>
        <end position="182"/>
    </location>
</feature>
<reference evidence="9 10" key="1">
    <citation type="submission" date="2024-10" db="EMBL/GenBank/DDBJ databases">
        <title>The Natural Products Discovery Center: Release of the First 8490 Sequenced Strains for Exploring Actinobacteria Biosynthetic Diversity.</title>
        <authorList>
            <person name="Kalkreuter E."/>
            <person name="Kautsar S.A."/>
            <person name="Yang D."/>
            <person name="Bader C.D."/>
            <person name="Teijaro C.N."/>
            <person name="Fluegel L."/>
            <person name="Davis C.M."/>
            <person name="Simpson J.R."/>
            <person name="Lauterbach L."/>
            <person name="Steele A.D."/>
            <person name="Gui C."/>
            <person name="Meng S."/>
            <person name="Li G."/>
            <person name="Viehrig K."/>
            <person name="Ye F."/>
            <person name="Su P."/>
            <person name="Kiefer A.F."/>
            <person name="Nichols A."/>
            <person name="Cepeda A.J."/>
            <person name="Yan W."/>
            <person name="Fan B."/>
            <person name="Jiang Y."/>
            <person name="Adhikari A."/>
            <person name="Zheng C.-J."/>
            <person name="Schuster L."/>
            <person name="Cowan T.M."/>
            <person name="Smanski M.J."/>
            <person name="Chevrette M.G."/>
            <person name="De Carvalho L.P.S."/>
            <person name="Shen B."/>
        </authorList>
    </citation>
    <scope>NUCLEOTIDE SEQUENCE [LARGE SCALE GENOMIC DNA]</scope>
    <source>
        <strain evidence="9 10">NPDC049639</strain>
    </source>
</reference>
<evidence type="ECO:0000259" key="8">
    <source>
        <dbReference type="PROSITE" id="PS50928"/>
    </source>
</evidence>
<accession>A0ABW8AI98</accession>
<dbReference type="EMBL" id="JBITLV010000001">
    <property type="protein sequence ID" value="MFI7586080.1"/>
    <property type="molecule type" value="Genomic_DNA"/>
</dbReference>
<dbReference type="RefSeq" id="WP_398275096.1">
    <property type="nucleotide sequence ID" value="NZ_JBITLV010000001.1"/>
</dbReference>
<feature type="transmembrane region" description="Helical" evidence="7">
    <location>
        <begin position="220"/>
        <end position="240"/>
    </location>
</feature>
<sequence length="305" mass="32412">MTEPTQPQTPPDVVPHESQTRAALRALVAHKFALVCLVVLGLVLLAALLGRWLVPYDVDATDIPGRLQGPSPSHLFGTDELGRDVFSRVIAASGVSLRVGVIAVGISLVFGVALGLLAGFYGRFVDDAVMRVMDMLFAFPAVLLAMAILAVLGPGVTNAMIAIGIVYLPIFARVTRAGVLAVREEVYVTAARSIGAGDLRIMATHVLPNVTGPIIVQTSLSLAFAILSEAALSFLGLGVQPPAPSWGRMLYDGRDFVEQAWWMGFFPGLAIFLTVLSFNIVGDALRDALDPAQRSAIEARQVGDR</sequence>
<feature type="transmembrane region" description="Helical" evidence="7">
    <location>
        <begin position="99"/>
        <end position="120"/>
    </location>
</feature>
<dbReference type="Pfam" id="PF00528">
    <property type="entry name" value="BPD_transp_1"/>
    <property type="match status" value="1"/>
</dbReference>
<keyword evidence="5 7" id="KW-1133">Transmembrane helix</keyword>
<evidence type="ECO:0000256" key="4">
    <source>
        <dbReference type="ARBA" id="ARBA00022692"/>
    </source>
</evidence>
<gene>
    <name evidence="9" type="ORF">ACIB24_03275</name>
</gene>
<feature type="domain" description="ABC transmembrane type-1" evidence="8">
    <location>
        <begin position="93"/>
        <end position="282"/>
    </location>
</feature>
<evidence type="ECO:0000256" key="7">
    <source>
        <dbReference type="RuleBase" id="RU363032"/>
    </source>
</evidence>
<evidence type="ECO:0000313" key="9">
    <source>
        <dbReference type="EMBL" id="MFI7586080.1"/>
    </source>
</evidence>